<gene>
    <name evidence="2" type="ORF">TMPK1_05600</name>
</gene>
<keyword evidence="3" id="KW-1185">Reference proteome</keyword>
<dbReference type="AlphaFoldDB" id="A0A8S8X6G9"/>
<dbReference type="Proteomes" id="UP000681075">
    <property type="component" value="Unassembled WGS sequence"/>
</dbReference>
<evidence type="ECO:0000256" key="1">
    <source>
        <dbReference type="SAM" id="MobiDB-lite"/>
    </source>
</evidence>
<feature type="region of interest" description="Disordered" evidence="1">
    <location>
        <begin position="181"/>
        <end position="204"/>
    </location>
</feature>
<reference evidence="2" key="1">
    <citation type="submission" date="2021-02" db="EMBL/GenBank/DDBJ databases">
        <title>Genome sequence of Rhodospirillales sp. strain TMPK1 isolated from soil.</title>
        <authorList>
            <person name="Nakai R."/>
            <person name="Kusada H."/>
            <person name="Tamaki H."/>
        </authorList>
    </citation>
    <scope>NUCLEOTIDE SEQUENCE</scope>
    <source>
        <strain evidence="2">TMPK1</strain>
    </source>
</reference>
<sequence length="204" mass="20611">MAIRTLAALYDDYGDAAQAIAAIEAAGIAHSDVSIIANNADNRYRLGSTNSAVTDANTTVVDEESDASGLGTGATIGTIVGGGAGLLAGLGMLAIPGVGPVIAAGWLVATLAGAGVGAAVGGLVGSLTDAGVDNEHAVVYAEGVRRGGTLVTVRVDDLREAEIRKILDHYEPVDIETRGAEYRSSGWSPDTTATTTEPYRRAAE</sequence>
<name>A0A8S8X6G9_9PROT</name>
<dbReference type="RefSeq" id="WP_420241303.1">
    <property type="nucleotide sequence ID" value="NZ_BOPV01000001.1"/>
</dbReference>
<organism evidence="2 3">
    <name type="scientific">Roseiterribacter gracilis</name>
    <dbReference type="NCBI Taxonomy" id="2812848"/>
    <lineage>
        <taxon>Bacteria</taxon>
        <taxon>Pseudomonadati</taxon>
        <taxon>Pseudomonadota</taxon>
        <taxon>Alphaproteobacteria</taxon>
        <taxon>Rhodospirillales</taxon>
        <taxon>Roseiterribacteraceae</taxon>
        <taxon>Roseiterribacter</taxon>
    </lineage>
</organism>
<dbReference type="PANTHER" id="PTHR36109">
    <property type="entry name" value="MEMBRANE PROTEIN-RELATED"/>
    <property type="match status" value="1"/>
</dbReference>
<proteinExistence type="predicted"/>
<evidence type="ECO:0008006" key="4">
    <source>
        <dbReference type="Google" id="ProtNLM"/>
    </source>
</evidence>
<protein>
    <recommendedName>
        <fullName evidence="4">DUF1269 domain-containing protein</fullName>
    </recommendedName>
</protein>
<accession>A0A8S8X6G9</accession>
<comment type="caution">
    <text evidence="2">The sequence shown here is derived from an EMBL/GenBank/DDBJ whole genome shotgun (WGS) entry which is preliminary data.</text>
</comment>
<evidence type="ECO:0000313" key="2">
    <source>
        <dbReference type="EMBL" id="GIL38323.1"/>
    </source>
</evidence>
<evidence type="ECO:0000313" key="3">
    <source>
        <dbReference type="Proteomes" id="UP000681075"/>
    </source>
</evidence>
<dbReference type="EMBL" id="BOPV01000001">
    <property type="protein sequence ID" value="GIL38323.1"/>
    <property type="molecule type" value="Genomic_DNA"/>
</dbReference>
<dbReference type="PANTHER" id="PTHR36109:SF2">
    <property type="entry name" value="MEMBRANE PROTEIN"/>
    <property type="match status" value="1"/>
</dbReference>
<feature type="compositionally biased region" description="Polar residues" evidence="1">
    <location>
        <begin position="185"/>
        <end position="197"/>
    </location>
</feature>
<dbReference type="InterPro" id="IPR052948">
    <property type="entry name" value="Low_temp-induced_all0457"/>
</dbReference>